<dbReference type="Pfam" id="PF06179">
    <property type="entry name" value="Med22"/>
    <property type="match status" value="1"/>
</dbReference>
<evidence type="ECO:0000313" key="1">
    <source>
        <dbReference type="EMBL" id="RUP46603.1"/>
    </source>
</evidence>
<proteinExistence type="predicted"/>
<evidence type="ECO:0000313" key="2">
    <source>
        <dbReference type="Proteomes" id="UP000268093"/>
    </source>
</evidence>
<dbReference type="OrthoDB" id="203279at2759"/>
<dbReference type="GO" id="GO:0003712">
    <property type="term" value="F:transcription coregulator activity"/>
    <property type="evidence" value="ECO:0007669"/>
    <property type="project" value="InterPro"/>
</dbReference>
<dbReference type="GO" id="GO:0006357">
    <property type="term" value="P:regulation of transcription by RNA polymerase II"/>
    <property type="evidence" value="ECO:0007669"/>
    <property type="project" value="InterPro"/>
</dbReference>
<dbReference type="GO" id="GO:0016592">
    <property type="term" value="C:mediator complex"/>
    <property type="evidence" value="ECO:0007669"/>
    <property type="project" value="InterPro"/>
</dbReference>
<keyword evidence="2" id="KW-1185">Reference proteome</keyword>
<dbReference type="EMBL" id="RBNI01005566">
    <property type="protein sequence ID" value="RUP46603.1"/>
    <property type="molecule type" value="Genomic_DNA"/>
</dbReference>
<dbReference type="Proteomes" id="UP000268093">
    <property type="component" value="Unassembled WGS sequence"/>
</dbReference>
<accession>A0A433D702</accession>
<gene>
    <name evidence="1" type="ORF">BC936DRAFT_146742</name>
</gene>
<name>A0A433D702_9FUNG</name>
<protein>
    <submittedName>
        <fullName evidence="1">Surfeit locus protein 5 subunit 22 of mediator complex-domain-containing protein</fullName>
    </submittedName>
</protein>
<organism evidence="1 2">
    <name type="scientific">Jimgerdemannia flammicorona</name>
    <dbReference type="NCBI Taxonomy" id="994334"/>
    <lineage>
        <taxon>Eukaryota</taxon>
        <taxon>Fungi</taxon>
        <taxon>Fungi incertae sedis</taxon>
        <taxon>Mucoromycota</taxon>
        <taxon>Mucoromycotina</taxon>
        <taxon>Endogonomycetes</taxon>
        <taxon>Endogonales</taxon>
        <taxon>Endogonaceae</taxon>
        <taxon>Jimgerdemannia</taxon>
    </lineage>
</organism>
<reference evidence="1 2" key="1">
    <citation type="journal article" date="2018" name="New Phytol.">
        <title>Phylogenomics of Endogonaceae and evolution of mycorrhizas within Mucoromycota.</title>
        <authorList>
            <person name="Chang Y."/>
            <person name="Desiro A."/>
            <person name="Na H."/>
            <person name="Sandor L."/>
            <person name="Lipzen A."/>
            <person name="Clum A."/>
            <person name="Barry K."/>
            <person name="Grigoriev I.V."/>
            <person name="Martin F.M."/>
            <person name="Stajich J.E."/>
            <person name="Smith M.E."/>
            <person name="Bonito G."/>
            <person name="Spatafora J.W."/>
        </authorList>
    </citation>
    <scope>NUCLEOTIDE SEQUENCE [LARGE SCALE GENOMIC DNA]</scope>
    <source>
        <strain evidence="1 2">GMNB39</strain>
    </source>
</reference>
<sequence length="137" mass="15834">MTAVATNTVSVMRQIEEQYNKHIDEHVDKLVDSFNDIVKVAEIKDKDKFVVAQEGYQIESQAAQIVRSSEALLTLITDLKQHLLLNDTKTLTQLTATRSRVLTEQRDEIRRRVVRLRDELDVAIHEMERVCFRSLAV</sequence>
<dbReference type="InterPro" id="IPR009332">
    <property type="entry name" value="Med22"/>
</dbReference>
<dbReference type="PANTHER" id="PTHR12434:SF6">
    <property type="entry name" value="MEDIATOR OF RNA POLYMERASE II TRANSCRIPTION SUBUNIT 22"/>
    <property type="match status" value="1"/>
</dbReference>
<dbReference type="PANTHER" id="PTHR12434">
    <property type="entry name" value="MEDIATOR OF RNA POLYMERASE II TRANSCRIPTION SUBUNIT 22"/>
    <property type="match status" value="1"/>
</dbReference>
<comment type="caution">
    <text evidence="1">The sequence shown here is derived from an EMBL/GenBank/DDBJ whole genome shotgun (WGS) entry which is preliminary data.</text>
</comment>